<feature type="non-terminal residue" evidence="2">
    <location>
        <position position="437"/>
    </location>
</feature>
<evidence type="ECO:0000313" key="2">
    <source>
        <dbReference type="EMBL" id="CRK28800.1"/>
    </source>
</evidence>
<feature type="transmembrane region" description="Helical" evidence="1">
    <location>
        <begin position="114"/>
        <end position="133"/>
    </location>
</feature>
<name>A0A0G4M4H0_VERLO</name>
<keyword evidence="1" id="KW-1133">Transmembrane helix</keyword>
<feature type="transmembrane region" description="Helical" evidence="1">
    <location>
        <begin position="38"/>
        <end position="63"/>
    </location>
</feature>
<dbReference type="AlphaFoldDB" id="A0A0G4M4H0"/>
<feature type="transmembrane region" description="Helical" evidence="1">
    <location>
        <begin position="209"/>
        <end position="228"/>
    </location>
</feature>
<protein>
    <submittedName>
        <fullName evidence="2">Uncharacterized protein</fullName>
    </submittedName>
</protein>
<feature type="transmembrane region" description="Helical" evidence="1">
    <location>
        <begin position="240"/>
        <end position="259"/>
    </location>
</feature>
<feature type="non-terminal residue" evidence="2">
    <location>
        <position position="1"/>
    </location>
</feature>
<evidence type="ECO:0000256" key="1">
    <source>
        <dbReference type="SAM" id="Phobius"/>
    </source>
</evidence>
<dbReference type="Gene3D" id="1.20.1250.20">
    <property type="entry name" value="MFS general substrate transporter like domains"/>
    <property type="match status" value="1"/>
</dbReference>
<keyword evidence="3" id="KW-1185">Reference proteome</keyword>
<reference evidence="2 3" key="1">
    <citation type="submission" date="2015-05" db="EMBL/GenBank/DDBJ databases">
        <authorList>
            <person name="Wang D.B."/>
            <person name="Wang M."/>
        </authorList>
    </citation>
    <scope>NUCLEOTIDE SEQUENCE [LARGE SCALE GENOMIC DNA]</scope>
    <source>
        <strain evidence="2">VL1</strain>
    </source>
</reference>
<accession>A0A0G4M4H0</accession>
<dbReference type="SUPFAM" id="SSF103473">
    <property type="entry name" value="MFS general substrate transporter"/>
    <property type="match status" value="1"/>
</dbReference>
<dbReference type="Proteomes" id="UP000044602">
    <property type="component" value="Unassembled WGS sequence"/>
</dbReference>
<proteinExistence type="predicted"/>
<feature type="transmembrane region" description="Helical" evidence="1">
    <location>
        <begin position="167"/>
        <end position="189"/>
    </location>
</feature>
<sequence length="437" mass="47853">HRLDTTKSVTLLSAFSNSLPPISLCCAVYYGSKDNLKAWVFLSNSLFFLGGGPFTCTAFRYALISGLVESTVPPSSTPRMYALAFQFDSGVQTLSRFLTSYLSLYIVRFFGIRIPLLISAMMTALGCVALWHLPSDKSTWRENNPSGNLHDTFQTIKTRLPNLKAGFILVVTFCLCPLSIGGGNFAFGFMSYRLSLHDDHDRHTREAKVVGSLGTTIVSLTSIAWFMYQGKQGANSLLYNLGLTIMNVCLGIAGAALFIGTSSFRSLTAGYALIEIGRQSLTLMKSVLAAWLVPVDQEEDEGPQGGDTRPLLEPRDYFPNYGANGNAARPQIAVEQDSEPSSSPSLHSNVASHEAEEEHIVIPQRNTVREQKRLVGFGIDVLLEAVPKLGIGPAMHSLLQLQKQGSWCWPYVFVAASSTLALVFLLAATWFSWLEVD</sequence>
<dbReference type="InterPro" id="IPR036259">
    <property type="entry name" value="MFS_trans_sf"/>
</dbReference>
<dbReference type="EMBL" id="CVQH01020862">
    <property type="protein sequence ID" value="CRK28800.1"/>
    <property type="molecule type" value="Genomic_DNA"/>
</dbReference>
<keyword evidence="1" id="KW-0812">Transmembrane</keyword>
<organism evidence="2 3">
    <name type="scientific">Verticillium longisporum</name>
    <name type="common">Verticillium dahliae var. longisporum</name>
    <dbReference type="NCBI Taxonomy" id="100787"/>
    <lineage>
        <taxon>Eukaryota</taxon>
        <taxon>Fungi</taxon>
        <taxon>Dikarya</taxon>
        <taxon>Ascomycota</taxon>
        <taxon>Pezizomycotina</taxon>
        <taxon>Sordariomycetes</taxon>
        <taxon>Hypocreomycetidae</taxon>
        <taxon>Glomerellales</taxon>
        <taxon>Plectosphaerellaceae</taxon>
        <taxon>Verticillium</taxon>
    </lineage>
</organism>
<gene>
    <name evidence="2" type="ORF">BN1708_004782</name>
</gene>
<feature type="transmembrane region" description="Helical" evidence="1">
    <location>
        <begin position="408"/>
        <end position="433"/>
    </location>
</feature>
<keyword evidence="1" id="KW-0472">Membrane</keyword>
<feature type="transmembrane region" description="Helical" evidence="1">
    <location>
        <begin position="12"/>
        <end position="31"/>
    </location>
</feature>
<evidence type="ECO:0000313" key="3">
    <source>
        <dbReference type="Proteomes" id="UP000044602"/>
    </source>
</evidence>